<keyword evidence="3" id="KW-1185">Reference proteome</keyword>
<dbReference type="RefSeq" id="WP_015025355.1">
    <property type="nucleotide sequence ID" value="NC_018721.1"/>
</dbReference>
<gene>
    <name evidence="2" type="ordered locus">P700755_003139</name>
</gene>
<proteinExistence type="predicted"/>
<dbReference type="STRING" id="313595.P700755_003139"/>
<dbReference type="EMBL" id="CP003879">
    <property type="protein sequence ID" value="AFU69804.1"/>
    <property type="molecule type" value="Genomic_DNA"/>
</dbReference>
<dbReference type="eggNOG" id="COG1943">
    <property type="taxonomic scope" value="Bacteria"/>
</dbReference>
<evidence type="ECO:0000259" key="1">
    <source>
        <dbReference type="SMART" id="SM01321"/>
    </source>
</evidence>
<evidence type="ECO:0000313" key="2">
    <source>
        <dbReference type="EMBL" id="AFU69804.1"/>
    </source>
</evidence>
<dbReference type="KEGG" id="ptq:P700755_003139"/>
<protein>
    <submittedName>
        <fullName evidence="2">Transposase, IS200 family</fullName>
    </submittedName>
</protein>
<dbReference type="GO" id="GO:0043565">
    <property type="term" value="F:sequence-specific DNA binding"/>
    <property type="evidence" value="ECO:0007669"/>
    <property type="project" value="TreeGrafter"/>
</dbReference>
<evidence type="ECO:0000313" key="3">
    <source>
        <dbReference type="Proteomes" id="UP000008514"/>
    </source>
</evidence>
<dbReference type="InterPro" id="IPR036515">
    <property type="entry name" value="Transposase_17_sf"/>
</dbReference>
<dbReference type="HOGENOM" id="CLU_068226_5_1_10"/>
<dbReference type="PANTHER" id="PTHR36966:SF1">
    <property type="entry name" value="REP-ASSOCIATED TYROSINE TRANSPOSASE"/>
    <property type="match status" value="1"/>
</dbReference>
<dbReference type="Proteomes" id="UP000008514">
    <property type="component" value="Chromosome"/>
</dbReference>
<dbReference type="GO" id="GO:0004803">
    <property type="term" value="F:transposase activity"/>
    <property type="evidence" value="ECO:0007669"/>
    <property type="project" value="InterPro"/>
</dbReference>
<dbReference type="OrthoDB" id="9788881at2"/>
<organism evidence="2 3">
    <name type="scientific">Psychroflexus torquis (strain ATCC 700755 / CIP 106069 / ACAM 623)</name>
    <dbReference type="NCBI Taxonomy" id="313595"/>
    <lineage>
        <taxon>Bacteria</taxon>
        <taxon>Pseudomonadati</taxon>
        <taxon>Bacteroidota</taxon>
        <taxon>Flavobacteriia</taxon>
        <taxon>Flavobacteriales</taxon>
        <taxon>Flavobacteriaceae</taxon>
        <taxon>Psychroflexus</taxon>
    </lineage>
</organism>
<sequence length="182" mass="21571">MSRKYKFADKSGAYFISFATVNWIDVFTRDAYFWCIIESLDFCRKNKGMELYGYCIMPSHVHLIFRSALNDPSGLIRDFKGFTSKKMVKIIDDNPHESRKEWMLWMFERAGKKNSNVANKQFWQQNNKPKEIWSLNIFEQKLKYIHDNPVVSGFVTNPIDWKFSSARNYGNDDHTILEIDIN</sequence>
<dbReference type="GO" id="GO:0006313">
    <property type="term" value="P:DNA transposition"/>
    <property type="evidence" value="ECO:0007669"/>
    <property type="project" value="InterPro"/>
</dbReference>
<dbReference type="AlphaFoldDB" id="K4IHF8"/>
<dbReference type="PANTHER" id="PTHR36966">
    <property type="entry name" value="REP-ASSOCIATED TYROSINE TRANSPOSASE"/>
    <property type="match status" value="1"/>
</dbReference>
<feature type="domain" description="Transposase IS200-like" evidence="1">
    <location>
        <begin position="9"/>
        <end position="148"/>
    </location>
</feature>
<dbReference type="NCBIfam" id="NF047646">
    <property type="entry name" value="REP_Tyr_transpos"/>
    <property type="match status" value="1"/>
</dbReference>
<accession>K4IHF8</accession>
<dbReference type="Gene3D" id="3.30.70.1290">
    <property type="entry name" value="Transposase IS200-like"/>
    <property type="match status" value="1"/>
</dbReference>
<dbReference type="Pfam" id="PF01797">
    <property type="entry name" value="Y1_Tnp"/>
    <property type="match status" value="1"/>
</dbReference>
<dbReference type="SUPFAM" id="SSF143422">
    <property type="entry name" value="Transposase IS200-like"/>
    <property type="match status" value="1"/>
</dbReference>
<name>K4IHF8_PSYTT</name>
<dbReference type="SMART" id="SM01321">
    <property type="entry name" value="Y1_Tnp"/>
    <property type="match status" value="1"/>
</dbReference>
<dbReference type="InterPro" id="IPR052715">
    <property type="entry name" value="RAYT_transposase"/>
</dbReference>
<reference evidence="2" key="2">
    <citation type="submission" date="2012-09" db="EMBL/GenBank/DDBJ databases">
        <title>The complete sequence of Psychroflexus torquis an extreme psychrophile from sea-ice that is stimulated by light.</title>
        <authorList>
            <person name="Feng S."/>
            <person name="Powell S.M."/>
            <person name="Bowman J.P."/>
        </authorList>
    </citation>
    <scope>NUCLEOTIDE SEQUENCE [LARGE SCALE GENOMIC DNA]</scope>
    <source>
        <strain evidence="2">ATCC 700755</strain>
    </source>
</reference>
<dbReference type="InterPro" id="IPR002686">
    <property type="entry name" value="Transposase_17"/>
</dbReference>
<reference evidence="2" key="1">
    <citation type="submission" date="2006-03" db="EMBL/GenBank/DDBJ databases">
        <authorList>
            <person name="Bowman J."/>
            <person name="Ferriera S."/>
            <person name="Johnson J."/>
            <person name="Kravitz S."/>
            <person name="Halpern A."/>
            <person name="Remington K."/>
            <person name="Beeson K."/>
            <person name="Tran B."/>
            <person name="Rogers Y.-H."/>
            <person name="Friedman R."/>
            <person name="Venter J.C."/>
        </authorList>
    </citation>
    <scope>NUCLEOTIDE SEQUENCE [LARGE SCALE GENOMIC DNA]</scope>
    <source>
        <strain evidence="2">ATCC 700755</strain>
    </source>
</reference>